<dbReference type="PATRIC" id="fig|999408.3.peg.6255"/>
<feature type="coiled-coil region" evidence="1">
    <location>
        <begin position="110"/>
        <end position="169"/>
    </location>
</feature>
<evidence type="ECO:0000256" key="1">
    <source>
        <dbReference type="SAM" id="Coils"/>
    </source>
</evidence>
<reference evidence="2 3" key="1">
    <citation type="submission" date="2013-01" db="EMBL/GenBank/DDBJ databases">
        <title>The Genome Sequence of Clostridium clostridioforme 90A8.</title>
        <authorList>
            <consortium name="The Broad Institute Genome Sequencing Platform"/>
            <person name="Earl A."/>
            <person name="Ward D."/>
            <person name="Feldgarden M."/>
            <person name="Gevers D."/>
            <person name="Courvalin P."/>
            <person name="Lambert T."/>
            <person name="Walker B."/>
            <person name="Young S.K."/>
            <person name="Zeng Q."/>
            <person name="Gargeya S."/>
            <person name="Fitzgerald M."/>
            <person name="Haas B."/>
            <person name="Abouelleil A."/>
            <person name="Alvarado L."/>
            <person name="Arachchi H.M."/>
            <person name="Berlin A.M."/>
            <person name="Chapman S.B."/>
            <person name="Dewar J."/>
            <person name="Goldberg J."/>
            <person name="Griggs A."/>
            <person name="Gujja S."/>
            <person name="Hansen M."/>
            <person name="Howarth C."/>
            <person name="Imamovic A."/>
            <person name="Larimer J."/>
            <person name="McCowan C."/>
            <person name="Murphy C."/>
            <person name="Neiman D."/>
            <person name="Pearson M."/>
            <person name="Priest M."/>
            <person name="Roberts A."/>
            <person name="Saif S."/>
            <person name="Shea T."/>
            <person name="Sisk P."/>
            <person name="Sykes S."/>
            <person name="Wortman J."/>
            <person name="Nusbaum C."/>
            <person name="Birren B."/>
        </authorList>
    </citation>
    <scope>NUCLEOTIDE SEQUENCE [LARGE SCALE GENOMIC DNA]</scope>
    <source>
        <strain evidence="2 3">90A8</strain>
    </source>
</reference>
<dbReference type="Proteomes" id="UP000013085">
    <property type="component" value="Unassembled WGS sequence"/>
</dbReference>
<proteinExistence type="predicted"/>
<evidence type="ECO:0000313" key="2">
    <source>
        <dbReference type="EMBL" id="ENZ04819.1"/>
    </source>
</evidence>
<dbReference type="AlphaFoldDB" id="A0A0E2H0P8"/>
<gene>
    <name evidence="2" type="ORF">HMPREF1090_05844</name>
</gene>
<sequence length="197" mass="22765">METGKGTSVYTVSNHAKERYAERCKDRDSRLEITTYVAEHSQRIEEEINQMLRYGKRVYTGRTEGGKDRVPKEVYVNGLWILLANAETRNVITLYRVDLGCGPDLDKLYVERMVQRLEEAKGHLDETRRKVEEQNRAYQAILQEGEGQIQEYQERIRLLKEMCEGYQAVMRSSRAGVAQAADEVEAIVNTLIGKKKF</sequence>
<dbReference type="RefSeq" id="WP_002572736.1">
    <property type="nucleotide sequence ID" value="NZ_KB851007.1"/>
</dbReference>
<accession>A0A0E2H0P8</accession>
<organism evidence="2 3">
    <name type="scientific">[Clostridium] clostridioforme 90A8</name>
    <dbReference type="NCBI Taxonomy" id="999408"/>
    <lineage>
        <taxon>Bacteria</taxon>
        <taxon>Bacillati</taxon>
        <taxon>Bacillota</taxon>
        <taxon>Clostridia</taxon>
        <taxon>Lachnospirales</taxon>
        <taxon>Lachnospiraceae</taxon>
        <taxon>Enterocloster</taxon>
    </lineage>
</organism>
<dbReference type="EMBL" id="AGYR01000088">
    <property type="protein sequence ID" value="ENZ04819.1"/>
    <property type="molecule type" value="Genomic_DNA"/>
</dbReference>
<comment type="caution">
    <text evidence="2">The sequence shown here is derived from an EMBL/GenBank/DDBJ whole genome shotgun (WGS) entry which is preliminary data.</text>
</comment>
<name>A0A0E2H0P8_9FIRM</name>
<dbReference type="HOGENOM" id="CLU_1382017_0_0_9"/>
<evidence type="ECO:0000313" key="3">
    <source>
        <dbReference type="Proteomes" id="UP000013085"/>
    </source>
</evidence>
<keyword evidence="1" id="KW-0175">Coiled coil</keyword>
<protein>
    <submittedName>
        <fullName evidence="2">Uncharacterized protein</fullName>
    </submittedName>
</protein>